<reference evidence="1" key="1">
    <citation type="submission" date="2020-02" db="EMBL/GenBank/DDBJ databases">
        <authorList>
            <person name="Meier V. D."/>
        </authorList>
    </citation>
    <scope>NUCLEOTIDE SEQUENCE</scope>
    <source>
        <strain evidence="1">AVDCRST_MAG78</strain>
    </source>
</reference>
<evidence type="ECO:0000313" key="1">
    <source>
        <dbReference type="EMBL" id="CAA9438270.1"/>
    </source>
</evidence>
<evidence type="ECO:0008006" key="2">
    <source>
        <dbReference type="Google" id="ProtNLM"/>
    </source>
</evidence>
<proteinExistence type="predicted"/>
<organism evidence="1">
    <name type="scientific">uncultured Rubrobacteraceae bacterium</name>
    <dbReference type="NCBI Taxonomy" id="349277"/>
    <lineage>
        <taxon>Bacteria</taxon>
        <taxon>Bacillati</taxon>
        <taxon>Actinomycetota</taxon>
        <taxon>Rubrobacteria</taxon>
        <taxon>Rubrobacterales</taxon>
        <taxon>Rubrobacteraceae</taxon>
        <taxon>environmental samples</taxon>
    </lineage>
</organism>
<accession>A0A6J4Q939</accession>
<gene>
    <name evidence="1" type="ORF">AVDCRST_MAG78-2202</name>
</gene>
<name>A0A6J4Q939_9ACTN</name>
<sequence>MLFIPTVSEITVGEAGEIQGLESVVSYWTEGACSAEEWIREVVDSWGPVGFVKRRGDEILGFAVYGPQRCLPRAGQYPVGPLGEDAALLAYLEGDARTSRHLLVRVMRDLRLRGFAGVEAVASDLGLPRHVPTRFLSESGWKPVCRGWRAGFPYTLMRADFGSTVEVGELARGLMGRVKLPVLKAPPVPQGTPISVPMHARARARERRS</sequence>
<protein>
    <recommendedName>
        <fullName evidence="2">N-acetyltransferase domain-containing protein</fullName>
    </recommendedName>
</protein>
<dbReference type="AlphaFoldDB" id="A0A6J4Q939"/>
<dbReference type="EMBL" id="CADCVB010000148">
    <property type="protein sequence ID" value="CAA9438270.1"/>
    <property type="molecule type" value="Genomic_DNA"/>
</dbReference>